<dbReference type="InterPro" id="IPR000843">
    <property type="entry name" value="HTH_LacI"/>
</dbReference>
<keyword evidence="2" id="KW-0238">DNA-binding</keyword>
<dbReference type="GO" id="GO:0000976">
    <property type="term" value="F:transcription cis-regulatory region binding"/>
    <property type="evidence" value="ECO:0007669"/>
    <property type="project" value="TreeGrafter"/>
</dbReference>
<keyword evidence="1" id="KW-0805">Transcription regulation</keyword>
<evidence type="ECO:0000313" key="5">
    <source>
        <dbReference type="EMBL" id="POH65859.1"/>
    </source>
</evidence>
<dbReference type="PANTHER" id="PTHR30146:SF109">
    <property type="entry name" value="HTH-TYPE TRANSCRIPTIONAL REGULATOR GALS"/>
    <property type="match status" value="1"/>
</dbReference>
<dbReference type="CDD" id="cd01392">
    <property type="entry name" value="HTH_LacI"/>
    <property type="match status" value="1"/>
</dbReference>
<dbReference type="InterPro" id="IPR028082">
    <property type="entry name" value="Peripla_BP_I"/>
</dbReference>
<protein>
    <submittedName>
        <fullName evidence="5">LacI family transcriptional regulator</fullName>
    </submittedName>
</protein>
<reference evidence="5 6" key="1">
    <citation type="submission" date="2018-01" db="EMBL/GenBank/DDBJ databases">
        <title>Cryobacterium sp. nov., from glaciers in China.</title>
        <authorList>
            <person name="Liu Q."/>
            <person name="Xin Y.-H."/>
        </authorList>
    </citation>
    <scope>NUCLEOTIDE SEQUENCE [LARGE SCALE GENOMIC DNA]</scope>
    <source>
        <strain evidence="5 6">TMN-42</strain>
    </source>
</reference>
<evidence type="ECO:0000259" key="4">
    <source>
        <dbReference type="PROSITE" id="PS50932"/>
    </source>
</evidence>
<accession>A0A2S3ZG37</accession>
<gene>
    <name evidence="5" type="ORF">C3B61_09900</name>
</gene>
<dbReference type="PROSITE" id="PS50932">
    <property type="entry name" value="HTH_LACI_2"/>
    <property type="match status" value="1"/>
</dbReference>
<evidence type="ECO:0000256" key="1">
    <source>
        <dbReference type="ARBA" id="ARBA00023015"/>
    </source>
</evidence>
<dbReference type="RefSeq" id="WP_103460466.1">
    <property type="nucleotide sequence ID" value="NZ_PPXD01000013.1"/>
</dbReference>
<dbReference type="CDD" id="cd06267">
    <property type="entry name" value="PBP1_LacI_sugar_binding-like"/>
    <property type="match status" value="1"/>
</dbReference>
<proteinExistence type="predicted"/>
<dbReference type="PANTHER" id="PTHR30146">
    <property type="entry name" value="LACI-RELATED TRANSCRIPTIONAL REPRESSOR"/>
    <property type="match status" value="1"/>
</dbReference>
<feature type="domain" description="HTH lacI-type" evidence="4">
    <location>
        <begin position="8"/>
        <end position="62"/>
    </location>
</feature>
<name>A0A2S3ZG37_9MICO</name>
<dbReference type="SUPFAM" id="SSF47413">
    <property type="entry name" value="lambda repressor-like DNA-binding domains"/>
    <property type="match status" value="1"/>
</dbReference>
<evidence type="ECO:0000313" key="6">
    <source>
        <dbReference type="Proteomes" id="UP000237340"/>
    </source>
</evidence>
<dbReference type="InterPro" id="IPR010982">
    <property type="entry name" value="Lambda_DNA-bd_dom_sf"/>
</dbReference>
<dbReference type="Proteomes" id="UP000237340">
    <property type="component" value="Unassembled WGS sequence"/>
</dbReference>
<dbReference type="Pfam" id="PF00356">
    <property type="entry name" value="LacI"/>
    <property type="match status" value="1"/>
</dbReference>
<dbReference type="SMART" id="SM00354">
    <property type="entry name" value="HTH_LACI"/>
    <property type="match status" value="1"/>
</dbReference>
<organism evidence="5 6">
    <name type="scientific">Cryobacterium zongtaii</name>
    <dbReference type="NCBI Taxonomy" id="1259217"/>
    <lineage>
        <taxon>Bacteria</taxon>
        <taxon>Bacillati</taxon>
        <taxon>Actinomycetota</taxon>
        <taxon>Actinomycetes</taxon>
        <taxon>Micrococcales</taxon>
        <taxon>Microbacteriaceae</taxon>
        <taxon>Cryobacterium</taxon>
    </lineage>
</organism>
<keyword evidence="6" id="KW-1185">Reference proteome</keyword>
<evidence type="ECO:0000256" key="2">
    <source>
        <dbReference type="ARBA" id="ARBA00023125"/>
    </source>
</evidence>
<dbReference type="InterPro" id="IPR046335">
    <property type="entry name" value="LacI/GalR-like_sensor"/>
</dbReference>
<dbReference type="Gene3D" id="3.40.50.2300">
    <property type="match status" value="2"/>
</dbReference>
<dbReference type="PROSITE" id="PS00356">
    <property type="entry name" value="HTH_LACI_1"/>
    <property type="match status" value="1"/>
</dbReference>
<dbReference type="GO" id="GO:0003700">
    <property type="term" value="F:DNA-binding transcription factor activity"/>
    <property type="evidence" value="ECO:0007669"/>
    <property type="project" value="TreeGrafter"/>
</dbReference>
<evidence type="ECO:0000256" key="3">
    <source>
        <dbReference type="ARBA" id="ARBA00023163"/>
    </source>
</evidence>
<dbReference type="AlphaFoldDB" id="A0A2S3ZG37"/>
<dbReference type="Pfam" id="PF13377">
    <property type="entry name" value="Peripla_BP_3"/>
    <property type="match status" value="1"/>
</dbReference>
<keyword evidence="3" id="KW-0804">Transcription</keyword>
<dbReference type="EMBL" id="PPXD01000013">
    <property type="protein sequence ID" value="POH65859.1"/>
    <property type="molecule type" value="Genomic_DNA"/>
</dbReference>
<comment type="caution">
    <text evidence="5">The sequence shown here is derived from an EMBL/GenBank/DDBJ whole genome shotgun (WGS) entry which is preliminary data.</text>
</comment>
<dbReference type="Gene3D" id="1.10.260.40">
    <property type="entry name" value="lambda repressor-like DNA-binding domains"/>
    <property type="match status" value="1"/>
</dbReference>
<dbReference type="SUPFAM" id="SSF53822">
    <property type="entry name" value="Periplasmic binding protein-like I"/>
    <property type="match status" value="1"/>
</dbReference>
<sequence>MANKGSPVTILDVARVAGVSRQTVTRALNGLPDISATTRERVIAAARELNYRPNRAAQSLVRGREVTIGLVVEDLRNPFYSELASALSRIASERDWSVILSDIGDDVERARSRLESLVDRVDALVLTGCRTDTVDMLPDDAIRGKAHGVPLVMLDGSADDRVDAYVEIDYAAGVDAALDHLTALGRRQIAMIDSSHIASARKDSYRRYLSQHGLSWTESSEFRNDETHEGGARAARELMDNYPGADAVLVYNDVMAIGALKEFARSGISVPGDIAVIGTDGLAVGALVTPELTSLAIDKTELAQHAIDLVDIILFGRAPAGKKESRSTALTLIVRDSA</sequence>